<dbReference type="OrthoDB" id="2360495at2"/>
<dbReference type="EMBL" id="CP016540">
    <property type="protein sequence ID" value="ANU25967.1"/>
    <property type="molecule type" value="Genomic_DNA"/>
</dbReference>
<dbReference type="AlphaFoldDB" id="A0A1B1RYG9"/>
<feature type="transmembrane region" description="Helical" evidence="1">
    <location>
        <begin position="21"/>
        <end position="43"/>
    </location>
</feature>
<accession>A0A1B1RYG9</accession>
<keyword evidence="1" id="KW-1133">Transmembrane helix</keyword>
<dbReference type="KEGG" id="pll:I858_002720"/>
<gene>
    <name evidence="2" type="ORF">I858_002720</name>
</gene>
<evidence type="ECO:0008006" key="4">
    <source>
        <dbReference type="Google" id="ProtNLM"/>
    </source>
</evidence>
<dbReference type="InterPro" id="IPR021683">
    <property type="entry name" value="DUF3267"/>
</dbReference>
<feature type="transmembrane region" description="Helical" evidence="1">
    <location>
        <begin position="49"/>
        <end position="75"/>
    </location>
</feature>
<protein>
    <recommendedName>
        <fullName evidence="4">DUF3267 domain-containing protein</fullName>
    </recommendedName>
</protein>
<evidence type="ECO:0000313" key="3">
    <source>
        <dbReference type="Proteomes" id="UP000053354"/>
    </source>
</evidence>
<dbReference type="STRING" id="1302659.I858_002720"/>
<evidence type="ECO:0000256" key="1">
    <source>
        <dbReference type="SAM" id="Phobius"/>
    </source>
</evidence>
<dbReference type="Pfam" id="PF11667">
    <property type="entry name" value="DUF3267"/>
    <property type="match status" value="1"/>
</dbReference>
<keyword evidence="3" id="KW-1185">Reference proteome</keyword>
<sequence>MHCWKTINLKKQYGFDRLFMISALFGTAVFMTSYIGLAIAYATPLSDQHFLFFILALLAVYPLHKILHFLPLIGCHKSLKLIIRKQLKVCPAILLHINEPVSKIRFLLSLATPFLVLNTVLVTASITMPAYSHYFTMLLAYHCALCLTDIIYIRNLSRSPKYSFIEETDTGFEILVPPIVS</sequence>
<keyword evidence="1" id="KW-0472">Membrane</keyword>
<feature type="transmembrane region" description="Helical" evidence="1">
    <location>
        <begin position="106"/>
        <end position="128"/>
    </location>
</feature>
<evidence type="ECO:0000313" key="2">
    <source>
        <dbReference type="EMBL" id="ANU25967.1"/>
    </source>
</evidence>
<name>A0A1B1RYG9_9BACL</name>
<dbReference type="Proteomes" id="UP000053354">
    <property type="component" value="Chromosome"/>
</dbReference>
<proteinExistence type="predicted"/>
<organism evidence="2 3">
    <name type="scientific">Planococcus versutus</name>
    <dbReference type="NCBI Taxonomy" id="1302659"/>
    <lineage>
        <taxon>Bacteria</taxon>
        <taxon>Bacillati</taxon>
        <taxon>Bacillota</taxon>
        <taxon>Bacilli</taxon>
        <taxon>Bacillales</taxon>
        <taxon>Caryophanaceae</taxon>
        <taxon>Planococcus</taxon>
    </lineage>
</organism>
<feature type="transmembrane region" description="Helical" evidence="1">
    <location>
        <begin position="134"/>
        <end position="153"/>
    </location>
</feature>
<keyword evidence="1" id="KW-0812">Transmembrane</keyword>
<reference evidence="2" key="1">
    <citation type="submission" date="2016-10" db="EMBL/GenBank/DDBJ databases">
        <authorList>
            <person name="See-Too W.S."/>
        </authorList>
    </citation>
    <scope>NUCLEOTIDE SEQUENCE</scope>
    <source>
        <strain evidence="2">L10.15</strain>
    </source>
</reference>
<dbReference type="RefSeq" id="WP_049694271.1">
    <property type="nucleotide sequence ID" value="NZ_CP016540.2"/>
</dbReference>